<accession>A0A517XV73</accession>
<name>A0A517XV73_9BACT</name>
<protein>
    <submittedName>
        <fullName evidence="1">Uncharacterized protein</fullName>
    </submittedName>
</protein>
<dbReference type="EMBL" id="CP036273">
    <property type="protein sequence ID" value="QDU21374.1"/>
    <property type="molecule type" value="Genomic_DNA"/>
</dbReference>
<keyword evidence="2" id="KW-1185">Reference proteome</keyword>
<dbReference type="Proteomes" id="UP000319576">
    <property type="component" value="Chromosome"/>
</dbReference>
<gene>
    <name evidence="1" type="ORF">ETAA1_33410</name>
</gene>
<dbReference type="AlphaFoldDB" id="A0A517XV73"/>
<dbReference type="KEGG" id="uli:ETAA1_33410"/>
<proteinExistence type="predicted"/>
<evidence type="ECO:0000313" key="1">
    <source>
        <dbReference type="EMBL" id="QDU21374.1"/>
    </source>
</evidence>
<sequence length="105" mass="12068">MPWETRKGKKYYYRTVKRGGRVWREYWGCGPDARLAAALDAEERQRRAGMAAAFRDERVRAVAADAAAALFAGLVMDLLRAELVAAGYHQHARGHWRRRHGRDEQ</sequence>
<organism evidence="1 2">
    <name type="scientific">Urbifossiella limnaea</name>
    <dbReference type="NCBI Taxonomy" id="2528023"/>
    <lineage>
        <taxon>Bacteria</taxon>
        <taxon>Pseudomonadati</taxon>
        <taxon>Planctomycetota</taxon>
        <taxon>Planctomycetia</taxon>
        <taxon>Gemmatales</taxon>
        <taxon>Gemmataceae</taxon>
        <taxon>Urbifossiella</taxon>
    </lineage>
</organism>
<evidence type="ECO:0000313" key="2">
    <source>
        <dbReference type="Proteomes" id="UP000319576"/>
    </source>
</evidence>
<dbReference type="RefSeq" id="WP_145240266.1">
    <property type="nucleotide sequence ID" value="NZ_CP036273.1"/>
</dbReference>
<reference evidence="1 2" key="1">
    <citation type="submission" date="2019-02" db="EMBL/GenBank/DDBJ databases">
        <title>Deep-cultivation of Planctomycetes and their phenomic and genomic characterization uncovers novel biology.</title>
        <authorList>
            <person name="Wiegand S."/>
            <person name="Jogler M."/>
            <person name="Boedeker C."/>
            <person name="Pinto D."/>
            <person name="Vollmers J."/>
            <person name="Rivas-Marin E."/>
            <person name="Kohn T."/>
            <person name="Peeters S.H."/>
            <person name="Heuer A."/>
            <person name="Rast P."/>
            <person name="Oberbeckmann S."/>
            <person name="Bunk B."/>
            <person name="Jeske O."/>
            <person name="Meyerdierks A."/>
            <person name="Storesund J.E."/>
            <person name="Kallscheuer N."/>
            <person name="Luecker S."/>
            <person name="Lage O.M."/>
            <person name="Pohl T."/>
            <person name="Merkel B.J."/>
            <person name="Hornburger P."/>
            <person name="Mueller R.-W."/>
            <person name="Bruemmer F."/>
            <person name="Labrenz M."/>
            <person name="Spormann A.M."/>
            <person name="Op den Camp H."/>
            <person name="Overmann J."/>
            <person name="Amann R."/>
            <person name="Jetten M.S.M."/>
            <person name="Mascher T."/>
            <person name="Medema M.H."/>
            <person name="Devos D.P."/>
            <person name="Kaster A.-K."/>
            <person name="Ovreas L."/>
            <person name="Rohde M."/>
            <person name="Galperin M.Y."/>
            <person name="Jogler C."/>
        </authorList>
    </citation>
    <scope>NUCLEOTIDE SEQUENCE [LARGE SCALE GENOMIC DNA]</scope>
    <source>
        <strain evidence="1 2">ETA_A1</strain>
    </source>
</reference>